<evidence type="ECO:0000313" key="1">
    <source>
        <dbReference type="EMBL" id="MCQ5121081.1"/>
    </source>
</evidence>
<dbReference type="Gene3D" id="3.40.50.1000">
    <property type="entry name" value="HAD superfamily/HAD-like"/>
    <property type="match status" value="1"/>
</dbReference>
<dbReference type="RefSeq" id="WP_178200496.1">
    <property type="nucleotide sequence ID" value="NZ_CALVCM010000009.1"/>
</dbReference>
<organism evidence="1 2">
    <name type="scientific">Massilicoli timonensis</name>
    <dbReference type="NCBI Taxonomy" id="2015901"/>
    <lineage>
        <taxon>Bacteria</taxon>
        <taxon>Bacillati</taxon>
        <taxon>Bacillota</taxon>
        <taxon>Erysipelotrichia</taxon>
        <taxon>Erysipelotrichales</taxon>
        <taxon>Erysipelotrichaceae</taxon>
        <taxon>Massilicoli</taxon>
    </lineage>
</organism>
<dbReference type="NCBIfam" id="TIGR01668">
    <property type="entry name" value="YqeG_hyp_ppase"/>
    <property type="match status" value="1"/>
</dbReference>
<dbReference type="EMBL" id="JANGCH010000002">
    <property type="protein sequence ID" value="MCQ5121081.1"/>
    <property type="molecule type" value="Genomic_DNA"/>
</dbReference>
<accession>A0ABT1SIP8</accession>
<dbReference type="InterPro" id="IPR023214">
    <property type="entry name" value="HAD_sf"/>
</dbReference>
<name>A0ABT1SIP8_9FIRM</name>
<sequence>MWNLFVPDAYIGDLMMFDQVALSKQRVIACDIDNTLIAHDVDVADERAKRFLAYLQERGFQVILVSNNRKARVARFAQSVSLPYVAFAKKPLPLVFHQIKKKMHCQMDEIVLIGDQLLTDVLGAKLAHVFVVLCDPAVKRDLVYTKCNRQIEKWICARLAKKQLFHKGEYYGKKNL</sequence>
<comment type="caution">
    <text evidence="1">The sequence shown here is derived from an EMBL/GenBank/DDBJ whole genome shotgun (WGS) entry which is preliminary data.</text>
</comment>
<dbReference type="Pfam" id="PF00702">
    <property type="entry name" value="Hydrolase"/>
    <property type="match status" value="1"/>
</dbReference>
<dbReference type="Proteomes" id="UP001524435">
    <property type="component" value="Unassembled WGS sequence"/>
</dbReference>
<gene>
    <name evidence="1" type="ORF">NE663_02245</name>
</gene>
<keyword evidence="2" id="KW-1185">Reference proteome</keyword>
<proteinExistence type="predicted"/>
<reference evidence="1 2" key="1">
    <citation type="submission" date="2022-06" db="EMBL/GenBank/DDBJ databases">
        <title>Isolation of gut microbiota from human fecal samples.</title>
        <authorList>
            <person name="Pamer E.G."/>
            <person name="Barat B."/>
            <person name="Waligurski E."/>
            <person name="Medina S."/>
            <person name="Paddock L."/>
            <person name="Mostad J."/>
        </authorList>
    </citation>
    <scope>NUCLEOTIDE SEQUENCE [LARGE SCALE GENOMIC DNA]</scope>
    <source>
        <strain evidence="1 2">DFI.6.1</strain>
    </source>
</reference>
<dbReference type="SUPFAM" id="SSF56784">
    <property type="entry name" value="HAD-like"/>
    <property type="match status" value="1"/>
</dbReference>
<dbReference type="InterPro" id="IPR006549">
    <property type="entry name" value="HAD-SF_hydro_IIIA"/>
</dbReference>
<dbReference type="InterPro" id="IPR010021">
    <property type="entry name" value="PGPP1/Gep4"/>
</dbReference>
<dbReference type="InterPro" id="IPR036412">
    <property type="entry name" value="HAD-like_sf"/>
</dbReference>
<evidence type="ECO:0000313" key="2">
    <source>
        <dbReference type="Proteomes" id="UP001524435"/>
    </source>
</evidence>
<dbReference type="NCBIfam" id="TIGR01662">
    <property type="entry name" value="HAD-SF-IIIA"/>
    <property type="match status" value="1"/>
</dbReference>
<protein>
    <submittedName>
        <fullName evidence="1">YqeG family HAD IIIA-type phosphatase</fullName>
    </submittedName>
</protein>